<dbReference type="RefSeq" id="WP_000338841.1">
    <property type="nucleotide sequence ID" value="NZ_CP007631.1"/>
</dbReference>
<dbReference type="Pfam" id="PF01381">
    <property type="entry name" value="HTH_3"/>
    <property type="match status" value="1"/>
</dbReference>
<dbReference type="SUPFAM" id="SSF47413">
    <property type="entry name" value="lambda repressor-like DNA-binding domains"/>
    <property type="match status" value="1"/>
</dbReference>
<dbReference type="GO" id="GO:0003677">
    <property type="term" value="F:DNA binding"/>
    <property type="evidence" value="ECO:0007669"/>
    <property type="project" value="InterPro"/>
</dbReference>
<sequence>MDAIYLKKFRKKTGLKQKEFALSSGLTLKSLRNYEQGKRKLTLEKYQEIKSHFGYLVENDSSRLQVMIDYVRITLKDVRDLEFFCRNFLHCAFKEFQPFESKLMNYNHLWKRGDIWIFDFADKHETGNFQITVQLSGRGCRQLELLMETEKFTWHDWLSYLRNSYRDDMNVTRFDIAIDELYLGKDREQEQFLLSDMIAKYYRYELDFESLRTWNYIGGGALNFEDLSDIEQNRQGISLYFGSRQSEMYFNFYEKRYEIAKQEGITVEEALEIFELWNRYEIRLSQSKANAAVDEFISGVPIGEISRGLIVSKIDVYDGKNEYGSFQADRKWQLMFGGVEPLKFVTKPEAYSIERTLRWLSDSVSPSLAMIREYDMIVDGDYLQTILNSGEVNERGEKILDSIKASLGIL</sequence>
<evidence type="ECO:0000259" key="1">
    <source>
        <dbReference type="PROSITE" id="PS50943"/>
    </source>
</evidence>
<name>A0A853P6Q6_STRAG</name>
<organism evidence="2 3">
    <name type="scientific">Streptococcus agalactiae</name>
    <dbReference type="NCBI Taxonomy" id="1311"/>
    <lineage>
        <taxon>Bacteria</taxon>
        <taxon>Bacillati</taxon>
        <taxon>Bacillota</taxon>
        <taxon>Bacilli</taxon>
        <taxon>Lactobacillales</taxon>
        <taxon>Streptococcaceae</taxon>
        <taxon>Streptococcus</taxon>
    </lineage>
</organism>
<proteinExistence type="predicted"/>
<protein>
    <submittedName>
        <fullName evidence="2">Cro/Cl family transcriptional regulator</fullName>
    </submittedName>
</protein>
<dbReference type="AlphaFoldDB" id="A0A853P6Q6"/>
<dbReference type="InterPro" id="IPR003491">
    <property type="entry name" value="REP-like_C"/>
</dbReference>
<dbReference type="Pfam" id="PF02486">
    <property type="entry name" value="Rep_trans"/>
    <property type="match status" value="1"/>
</dbReference>
<reference evidence="2 3" key="1">
    <citation type="journal article" date="2016" name="Sci. Rep.">
        <title>Serotype IV Streptococcus agalactiae ST-452 has arisen from large genomic recombination events between CC23 and the hypervirulent CC17 lineages.</title>
        <authorList>
            <person name="Campisi E."/>
            <person name="Rinaudo C.D."/>
            <person name="Donati C."/>
            <person name="Barucco M."/>
            <person name="Torricelli G."/>
            <person name="Edwards M.S."/>
            <person name="Baker C.J."/>
            <person name="Margarit I."/>
            <person name="Rosini R."/>
        </authorList>
    </citation>
    <scope>NUCLEOTIDE SEQUENCE [LARGE SCALE GENOMIC DNA]</scope>
    <source>
        <strain evidence="2 3">CZ-PW-140</strain>
    </source>
</reference>
<dbReference type="Gene3D" id="1.10.260.40">
    <property type="entry name" value="lambda repressor-like DNA-binding domains"/>
    <property type="match status" value="1"/>
</dbReference>
<dbReference type="CDD" id="cd00093">
    <property type="entry name" value="HTH_XRE"/>
    <property type="match status" value="1"/>
</dbReference>
<dbReference type="InterPro" id="IPR001387">
    <property type="entry name" value="Cro/C1-type_HTH"/>
</dbReference>
<accession>A0A853P6Q6</accession>
<gene>
    <name evidence="2" type="ORF">AX245_03020</name>
</gene>
<dbReference type="KEGG" id="sage:EN72_10470"/>
<dbReference type="InterPro" id="IPR010982">
    <property type="entry name" value="Lambda_DNA-bd_dom_sf"/>
</dbReference>
<dbReference type="Proteomes" id="UP000093122">
    <property type="component" value="Unassembled WGS sequence"/>
</dbReference>
<dbReference type="SMART" id="SM00530">
    <property type="entry name" value="HTH_XRE"/>
    <property type="match status" value="1"/>
</dbReference>
<feature type="domain" description="HTH cro/C1-type" evidence="1">
    <location>
        <begin position="6"/>
        <end position="45"/>
    </location>
</feature>
<comment type="caution">
    <text evidence="2">The sequence shown here is derived from an EMBL/GenBank/DDBJ whole genome shotgun (WGS) entry which is preliminary data.</text>
</comment>
<evidence type="ECO:0000313" key="3">
    <source>
        <dbReference type="Proteomes" id="UP000093122"/>
    </source>
</evidence>
<dbReference type="Pfam" id="PF18106">
    <property type="entry name" value="Rol_Rep_N"/>
    <property type="match status" value="1"/>
</dbReference>
<dbReference type="EMBL" id="MAWT01000014">
    <property type="protein sequence ID" value="OCM71736.1"/>
    <property type="molecule type" value="Genomic_DNA"/>
</dbReference>
<evidence type="ECO:0000313" key="2">
    <source>
        <dbReference type="EMBL" id="OCM71736.1"/>
    </source>
</evidence>
<dbReference type="PROSITE" id="PS50943">
    <property type="entry name" value="HTH_CROC1"/>
    <property type="match status" value="1"/>
</dbReference>
<dbReference type="InterPro" id="IPR040819">
    <property type="entry name" value="Rol_Rep_N"/>
</dbReference>